<keyword evidence="3" id="KW-1185">Reference proteome</keyword>
<reference evidence="2 3" key="1">
    <citation type="journal article" date="2016" name="Int. J. Syst. Evol. Microbiol.">
        <title>Agromyces aureus sp. nov., isolated from the rhizosphere of Salix caprea L. grown in a heavy-metal-contaminated soil.</title>
        <authorList>
            <person name="Corretto E."/>
            <person name="Antonielli L."/>
            <person name="Sessitsch A."/>
            <person name="Compant S."/>
            <person name="Gorfer M."/>
            <person name="Kuffner M."/>
            <person name="Brader G."/>
        </authorList>
    </citation>
    <scope>NUCLEOTIDE SEQUENCE [LARGE SCALE GENOMIC DNA]</scope>
    <source>
        <strain evidence="2 3">AR33</strain>
    </source>
</reference>
<evidence type="ECO:0000313" key="3">
    <source>
        <dbReference type="Proteomes" id="UP000078437"/>
    </source>
</evidence>
<proteinExistence type="predicted"/>
<reference evidence="3" key="2">
    <citation type="submission" date="2016-01" db="EMBL/GenBank/DDBJ databases">
        <title>Complete genome sequence of Agromyces aureus AR33T and comparison with related organisms.</title>
        <authorList>
            <person name="Corretto E."/>
            <person name="Antonielli L."/>
            <person name="Sessitsch A."/>
            <person name="Brader G."/>
        </authorList>
    </citation>
    <scope>NUCLEOTIDE SEQUENCE [LARGE SCALE GENOMIC DNA]</scope>
    <source>
        <strain evidence="3">AR33</strain>
    </source>
</reference>
<dbReference type="CDD" id="cd00093">
    <property type="entry name" value="HTH_XRE"/>
    <property type="match status" value="1"/>
</dbReference>
<organism evidence="2 3">
    <name type="scientific">Agromyces aureus</name>
    <dbReference type="NCBI Taxonomy" id="453304"/>
    <lineage>
        <taxon>Bacteria</taxon>
        <taxon>Bacillati</taxon>
        <taxon>Actinomycetota</taxon>
        <taxon>Actinomycetes</taxon>
        <taxon>Micrococcales</taxon>
        <taxon>Microbacteriaceae</taxon>
        <taxon>Agromyces</taxon>
    </lineage>
</organism>
<evidence type="ECO:0000313" key="2">
    <source>
        <dbReference type="EMBL" id="ANJ25478.1"/>
    </source>
</evidence>
<dbReference type="InterPro" id="IPR001387">
    <property type="entry name" value="Cro/C1-type_HTH"/>
</dbReference>
<dbReference type="AlphaFoldDB" id="A0A191WBA4"/>
<sequence length="80" mass="8724">MPYQARIDTPQSLGIALQQARMASGMTQRDLAQQLGTTQKYIWELEQGKESVAVTRLFEALRATGATVTVTIPEGDDGRG</sequence>
<feature type="domain" description="HTH cro/C1-type" evidence="1">
    <location>
        <begin position="17"/>
        <end position="71"/>
    </location>
</feature>
<dbReference type="KEGG" id="agy:ATC03_00530"/>
<dbReference type="Proteomes" id="UP000078437">
    <property type="component" value="Chromosome"/>
</dbReference>
<dbReference type="InterPro" id="IPR010982">
    <property type="entry name" value="Lambda_DNA-bd_dom_sf"/>
</dbReference>
<dbReference type="SUPFAM" id="SSF47413">
    <property type="entry name" value="lambda repressor-like DNA-binding domains"/>
    <property type="match status" value="1"/>
</dbReference>
<dbReference type="Pfam" id="PF13560">
    <property type="entry name" value="HTH_31"/>
    <property type="match status" value="1"/>
</dbReference>
<dbReference type="EMBL" id="CP013979">
    <property type="protein sequence ID" value="ANJ25478.1"/>
    <property type="molecule type" value="Genomic_DNA"/>
</dbReference>
<dbReference type="RefSeq" id="WP_067871797.1">
    <property type="nucleotide sequence ID" value="NZ_CP013979.1"/>
</dbReference>
<accession>A0A191WBA4</accession>
<dbReference type="PROSITE" id="PS50943">
    <property type="entry name" value="HTH_CROC1"/>
    <property type="match status" value="1"/>
</dbReference>
<dbReference type="STRING" id="453304.ATC03_00530"/>
<evidence type="ECO:0000259" key="1">
    <source>
        <dbReference type="PROSITE" id="PS50943"/>
    </source>
</evidence>
<dbReference type="OrthoDB" id="3255837at2"/>
<dbReference type="GO" id="GO:0003677">
    <property type="term" value="F:DNA binding"/>
    <property type="evidence" value="ECO:0007669"/>
    <property type="project" value="InterPro"/>
</dbReference>
<name>A0A191WBA4_9MICO</name>
<protein>
    <submittedName>
        <fullName evidence="2">XRE family transcriptional regulator</fullName>
    </submittedName>
</protein>
<dbReference type="Gene3D" id="1.10.260.40">
    <property type="entry name" value="lambda repressor-like DNA-binding domains"/>
    <property type="match status" value="1"/>
</dbReference>
<gene>
    <name evidence="2" type="ORF">ATC03_00530</name>
</gene>
<dbReference type="SMART" id="SM00530">
    <property type="entry name" value="HTH_XRE"/>
    <property type="match status" value="1"/>
</dbReference>